<name>A0A9N8Z4K9_9GLOM</name>
<comment type="caution">
    <text evidence="1">The sequence shown here is derived from an EMBL/GenBank/DDBJ whole genome shotgun (WGS) entry which is preliminary data.</text>
</comment>
<reference evidence="1" key="1">
    <citation type="submission" date="2021-06" db="EMBL/GenBank/DDBJ databases">
        <authorList>
            <person name="Kallberg Y."/>
            <person name="Tangrot J."/>
            <person name="Rosling A."/>
        </authorList>
    </citation>
    <scope>NUCLEOTIDE SEQUENCE</scope>
    <source>
        <strain evidence="1">IA702</strain>
    </source>
</reference>
<dbReference type="EMBL" id="CAJVPJ010000093">
    <property type="protein sequence ID" value="CAG8476034.1"/>
    <property type="molecule type" value="Genomic_DNA"/>
</dbReference>
<evidence type="ECO:0000313" key="1">
    <source>
        <dbReference type="EMBL" id="CAG8476034.1"/>
    </source>
</evidence>
<accession>A0A9N8Z4K9</accession>
<protein>
    <submittedName>
        <fullName evidence="1">5413_t:CDS:1</fullName>
    </submittedName>
</protein>
<proteinExistence type="predicted"/>
<gene>
    <name evidence="1" type="ORF">POCULU_LOCUS1292</name>
</gene>
<dbReference type="AlphaFoldDB" id="A0A9N8Z4K9"/>
<sequence>MTHLISKIEALLLEEPLDSLCGASAVYLTIENNILPSLKYVRGAIDRAVNSSLLKMDDVERKTKVFEVLSQVGKKSDSAISIFNDESMADANFYGALKQILMNTRPSSLTWKDPEASMVLSDTSDIVKNLGRRQRSTFLEPKENMKCVVQESVIRKCDEFYGFAIEVQGKQHEQHIKYFHKNEEDFEKQLMRDQIKKELCEENWVVLRYVWYYEDPYLVIPDHLRELGLIE</sequence>
<keyword evidence="2" id="KW-1185">Reference proteome</keyword>
<dbReference type="OrthoDB" id="2360054at2759"/>
<dbReference type="Proteomes" id="UP000789572">
    <property type="component" value="Unassembled WGS sequence"/>
</dbReference>
<organism evidence="1 2">
    <name type="scientific">Paraglomus occultum</name>
    <dbReference type="NCBI Taxonomy" id="144539"/>
    <lineage>
        <taxon>Eukaryota</taxon>
        <taxon>Fungi</taxon>
        <taxon>Fungi incertae sedis</taxon>
        <taxon>Mucoromycota</taxon>
        <taxon>Glomeromycotina</taxon>
        <taxon>Glomeromycetes</taxon>
        <taxon>Paraglomerales</taxon>
        <taxon>Paraglomeraceae</taxon>
        <taxon>Paraglomus</taxon>
    </lineage>
</organism>
<evidence type="ECO:0000313" key="2">
    <source>
        <dbReference type="Proteomes" id="UP000789572"/>
    </source>
</evidence>